<protein>
    <recommendedName>
        <fullName evidence="5">2,5-diamino-6-ribosylamino-4(3H)-pyrimidinone 5'-phosphate reductase</fullName>
        <ecNumber evidence="4">1.1.1.302</ecNumber>
    </recommendedName>
    <alternativeName>
        <fullName evidence="10">2,5-diamino-6-(5-phospho-D-ribosylamino)pyrimidin-4(3H)-one reductase</fullName>
    </alternativeName>
    <alternativeName>
        <fullName evidence="9">2,5-diamino-6-ribitylamino-4(3H)-pyrimidinone 5'-phosphate synthase</fullName>
    </alternativeName>
</protein>
<name>A0ABR1JR70_9AGAR</name>
<evidence type="ECO:0000256" key="5">
    <source>
        <dbReference type="ARBA" id="ARBA00015035"/>
    </source>
</evidence>
<dbReference type="Gene3D" id="3.40.430.10">
    <property type="entry name" value="Dihydrofolate Reductase, subunit A"/>
    <property type="match status" value="1"/>
</dbReference>
<comment type="catalytic activity">
    <reaction evidence="12">
        <text>2,5-diamino-6-(1-D-ribitylamino)pyrimidin-4(3H)-one 5'-phosphate + NADP(+) = 2,5-diamino-6-(1-D-ribosylamino)pyrimidin-4(3H)-one 5'-phosphate + NADPH + H(+)</text>
        <dbReference type="Rhea" id="RHEA:27278"/>
        <dbReference type="ChEBI" id="CHEBI:15378"/>
        <dbReference type="ChEBI" id="CHEBI:57783"/>
        <dbReference type="ChEBI" id="CHEBI:58349"/>
        <dbReference type="ChEBI" id="CHEBI:58890"/>
        <dbReference type="ChEBI" id="CHEBI:59545"/>
        <dbReference type="EC" id="1.1.1.302"/>
    </reaction>
</comment>
<evidence type="ECO:0000256" key="12">
    <source>
        <dbReference type="ARBA" id="ARBA00049020"/>
    </source>
</evidence>
<evidence type="ECO:0000256" key="10">
    <source>
        <dbReference type="ARBA" id="ARBA00031630"/>
    </source>
</evidence>
<evidence type="ECO:0000256" key="2">
    <source>
        <dbReference type="ARBA" id="ARBA00005104"/>
    </source>
</evidence>
<sequence length="268" mass="29039">MDSSQPPPFLESFLGRYNSPSDLANSRPYVTLTFAQSIDAKIAGRNGKQLLLSGKESMVMTHWMRTMHDAIMIGIGTALNDDPQLNTRHLPPRSPNPAQNNHDKPYHLPRPVILDTYLRFSPTSKLLKNYQQGVGRRPWVFCADSLDAADVGDRLASLEKAGARIFRISGTTEDGQLPLPAVLQHLQGLGICSVMVEGGARVIRSFLSASASASSGLVDSIIVTVAPMFVGEDGVGYSYESVPDEVSGFKQIFTEVLGKDSIVGLVPI</sequence>
<evidence type="ECO:0000313" key="15">
    <source>
        <dbReference type="EMBL" id="KAK7465500.1"/>
    </source>
</evidence>
<evidence type="ECO:0000256" key="7">
    <source>
        <dbReference type="ARBA" id="ARBA00022857"/>
    </source>
</evidence>
<dbReference type="GO" id="GO:0016491">
    <property type="term" value="F:oxidoreductase activity"/>
    <property type="evidence" value="ECO:0007669"/>
    <property type="project" value="UniProtKB-KW"/>
</dbReference>
<dbReference type="InterPro" id="IPR050765">
    <property type="entry name" value="Riboflavin_Biosynth_HTPR"/>
</dbReference>
<keyword evidence="7" id="KW-0521">NADP</keyword>
<comment type="similarity">
    <text evidence="3">Belongs to the HTP reductase family.</text>
</comment>
<dbReference type="PANTHER" id="PTHR38011">
    <property type="entry name" value="DIHYDROFOLATE REDUCTASE FAMILY PROTEIN (AFU_ORTHOLOGUE AFUA_8G06820)"/>
    <property type="match status" value="1"/>
</dbReference>
<dbReference type="SUPFAM" id="SSF53597">
    <property type="entry name" value="Dihydrofolate reductase-like"/>
    <property type="match status" value="1"/>
</dbReference>
<dbReference type="PANTHER" id="PTHR38011:SF7">
    <property type="entry name" value="2,5-DIAMINO-6-RIBOSYLAMINO-4(3H)-PYRIMIDINONE 5'-PHOSPHATE REDUCTASE"/>
    <property type="match status" value="1"/>
</dbReference>
<dbReference type="InterPro" id="IPR002734">
    <property type="entry name" value="RibDG_C"/>
</dbReference>
<keyword evidence="16" id="KW-1185">Reference proteome</keyword>
<comment type="pathway">
    <text evidence="2">Cofactor biosynthesis; riboflavin biosynthesis.</text>
</comment>
<dbReference type="Proteomes" id="UP001498398">
    <property type="component" value="Unassembled WGS sequence"/>
</dbReference>
<gene>
    <name evidence="15" type="primary">RIB7</name>
    <name evidence="15" type="ORF">VKT23_005475</name>
</gene>
<evidence type="ECO:0000256" key="1">
    <source>
        <dbReference type="ARBA" id="ARBA00003555"/>
    </source>
</evidence>
<evidence type="ECO:0000313" key="16">
    <source>
        <dbReference type="Proteomes" id="UP001498398"/>
    </source>
</evidence>
<evidence type="ECO:0000256" key="8">
    <source>
        <dbReference type="ARBA" id="ARBA00023002"/>
    </source>
</evidence>
<feature type="region of interest" description="Disordered" evidence="13">
    <location>
        <begin position="83"/>
        <end position="106"/>
    </location>
</feature>
<dbReference type="EMBL" id="JBANRG010000006">
    <property type="protein sequence ID" value="KAK7465500.1"/>
    <property type="molecule type" value="Genomic_DNA"/>
</dbReference>
<evidence type="ECO:0000256" key="13">
    <source>
        <dbReference type="SAM" id="MobiDB-lite"/>
    </source>
</evidence>
<keyword evidence="8 15" id="KW-0560">Oxidoreductase</keyword>
<evidence type="ECO:0000256" key="6">
    <source>
        <dbReference type="ARBA" id="ARBA00022619"/>
    </source>
</evidence>
<dbReference type="InterPro" id="IPR024072">
    <property type="entry name" value="DHFR-like_dom_sf"/>
</dbReference>
<comment type="function">
    <text evidence="1">Catalyzes an early step in riboflavin biosynthesis, the NADPH-dependent reduction of the ribose side chain of 2,5-diamino-6-ribosylamino-4(3H)-pyrimidinone 5'-phosphate, yielding 2,5-diamino-6-ribitylamino-4(3H)-pyrimidinone 5'-phosphate.</text>
</comment>
<dbReference type="EC" id="1.1.1.302" evidence="4"/>
<keyword evidence="6" id="KW-0686">Riboflavin biosynthesis</keyword>
<feature type="domain" description="Bacterial bifunctional deaminase-reductase C-terminal" evidence="14">
    <location>
        <begin position="28"/>
        <end position="234"/>
    </location>
</feature>
<comment type="caution">
    <text evidence="15">The sequence shown here is derived from an EMBL/GenBank/DDBJ whole genome shotgun (WGS) entry which is preliminary data.</text>
</comment>
<dbReference type="Pfam" id="PF01872">
    <property type="entry name" value="RibD_C"/>
    <property type="match status" value="1"/>
</dbReference>
<evidence type="ECO:0000256" key="9">
    <source>
        <dbReference type="ARBA" id="ARBA00030073"/>
    </source>
</evidence>
<reference evidence="15 16" key="1">
    <citation type="submission" date="2024-01" db="EMBL/GenBank/DDBJ databases">
        <title>A draft genome for the cacao thread blight pathogen Marasmiellus scandens.</title>
        <authorList>
            <person name="Baruah I.K."/>
            <person name="Leung J."/>
            <person name="Bukari Y."/>
            <person name="Amoako-Attah I."/>
            <person name="Meinhardt L.W."/>
            <person name="Bailey B.A."/>
            <person name="Cohen S.P."/>
        </authorList>
    </citation>
    <scope>NUCLEOTIDE SEQUENCE [LARGE SCALE GENOMIC DNA]</scope>
    <source>
        <strain evidence="15 16">GH-19</strain>
    </source>
</reference>
<evidence type="ECO:0000256" key="4">
    <source>
        <dbReference type="ARBA" id="ARBA00012851"/>
    </source>
</evidence>
<proteinExistence type="inferred from homology"/>
<evidence type="ECO:0000259" key="14">
    <source>
        <dbReference type="Pfam" id="PF01872"/>
    </source>
</evidence>
<accession>A0ABR1JR70</accession>
<evidence type="ECO:0000256" key="3">
    <source>
        <dbReference type="ARBA" id="ARBA00009723"/>
    </source>
</evidence>
<evidence type="ECO:0000256" key="11">
    <source>
        <dbReference type="ARBA" id="ARBA00047550"/>
    </source>
</evidence>
<organism evidence="15 16">
    <name type="scientific">Marasmiellus scandens</name>
    <dbReference type="NCBI Taxonomy" id="2682957"/>
    <lineage>
        <taxon>Eukaryota</taxon>
        <taxon>Fungi</taxon>
        <taxon>Dikarya</taxon>
        <taxon>Basidiomycota</taxon>
        <taxon>Agaricomycotina</taxon>
        <taxon>Agaricomycetes</taxon>
        <taxon>Agaricomycetidae</taxon>
        <taxon>Agaricales</taxon>
        <taxon>Marasmiineae</taxon>
        <taxon>Omphalotaceae</taxon>
        <taxon>Marasmiellus</taxon>
    </lineage>
</organism>
<comment type="catalytic activity">
    <reaction evidence="11">
        <text>2,5-diamino-6-(1-D-ribitylamino)pyrimidin-4(3H)-one 5'-phosphate + NAD(+) = 2,5-diamino-6-(1-D-ribosylamino)pyrimidin-4(3H)-one 5'-phosphate + NADH + H(+)</text>
        <dbReference type="Rhea" id="RHEA:27274"/>
        <dbReference type="ChEBI" id="CHEBI:15378"/>
        <dbReference type="ChEBI" id="CHEBI:57540"/>
        <dbReference type="ChEBI" id="CHEBI:57945"/>
        <dbReference type="ChEBI" id="CHEBI:58890"/>
        <dbReference type="ChEBI" id="CHEBI:59545"/>
        <dbReference type="EC" id="1.1.1.302"/>
    </reaction>
</comment>